<dbReference type="Proteomes" id="UP000192907">
    <property type="component" value="Unassembled WGS sequence"/>
</dbReference>
<accession>A0A1Y6CWX5</accession>
<name>A0A1Y6CWX5_9BACT</name>
<dbReference type="AlphaFoldDB" id="A0A1Y6CWX5"/>
<evidence type="ECO:0000313" key="2">
    <source>
        <dbReference type="Proteomes" id="UP000192907"/>
    </source>
</evidence>
<keyword evidence="2" id="KW-1185">Reference proteome</keyword>
<sequence length="313" mass="37013">MVNAMTETTKKVRFEFYRLTLAVNTEYRSFEQYLDRYINFKFDIPYISQKKRWLDLHQLKDHRTSITGTIRKGELDPNLYRGKPRIPEEPIEFESGEGVIQKSYFGIRQSSEHTDVIIQQVSGGPSLRQVRKLFSHIVKQVEKEDVYIELHPILRHDIHNILSSKDTRFINLRVKVFRNQIQDRSMFERSLPLLEVIRRFSTDHAPDYIDLSFGLAKETIMDFERELKNITGTDCYIMKSILNQKENRLVVDVVYDKVPQVIDLLKGHLFKDEEILITDDQFDDDDIRERIVSLLFSSSRKGDQHEENFGIHS</sequence>
<proteinExistence type="predicted"/>
<evidence type="ECO:0000313" key="1">
    <source>
        <dbReference type="EMBL" id="SMF80774.1"/>
    </source>
</evidence>
<organism evidence="1 2">
    <name type="scientific">Pseudobacteriovorax antillogorgiicola</name>
    <dbReference type="NCBI Taxonomy" id="1513793"/>
    <lineage>
        <taxon>Bacteria</taxon>
        <taxon>Pseudomonadati</taxon>
        <taxon>Bdellovibrionota</taxon>
        <taxon>Oligoflexia</taxon>
        <taxon>Oligoflexales</taxon>
        <taxon>Pseudobacteriovoracaceae</taxon>
        <taxon>Pseudobacteriovorax</taxon>
    </lineage>
</organism>
<dbReference type="EMBL" id="FWZT01000035">
    <property type="protein sequence ID" value="SMF80774.1"/>
    <property type="molecule type" value="Genomic_DNA"/>
</dbReference>
<gene>
    <name evidence="1" type="ORF">SAMN06296036_13556</name>
</gene>
<reference evidence="2" key="1">
    <citation type="submission" date="2017-04" db="EMBL/GenBank/DDBJ databases">
        <authorList>
            <person name="Varghese N."/>
            <person name="Submissions S."/>
        </authorList>
    </citation>
    <scope>NUCLEOTIDE SEQUENCE [LARGE SCALE GENOMIC DNA]</scope>
    <source>
        <strain evidence="2">RKEM611</strain>
    </source>
</reference>
<protein>
    <submittedName>
        <fullName evidence="1">Uncharacterized protein</fullName>
    </submittedName>
</protein>